<dbReference type="EMBL" id="SCKX01000001">
    <property type="protein sequence ID" value="RWZ78803.1"/>
    <property type="molecule type" value="Genomic_DNA"/>
</dbReference>
<organism evidence="2 3">
    <name type="scientific">Candidatus Microsaccharimonas sossegonensis</name>
    <dbReference type="NCBI Taxonomy" id="2506948"/>
    <lineage>
        <taxon>Bacteria</taxon>
        <taxon>Candidatus Saccharimonadota</taxon>
        <taxon>Candidatus Saccharimonadia</taxon>
        <taxon>Candidatus Saccharimonadales</taxon>
        <taxon>Candidatus Saccharimonadaceae</taxon>
        <taxon>Candidatus Microsaccharimonas</taxon>
    </lineage>
</organism>
<comment type="caution">
    <text evidence="2">The sequence shown here is derived from an EMBL/GenBank/DDBJ whole genome shotgun (WGS) entry which is preliminary data.</text>
</comment>
<accession>A0A4Q0AIA1</accession>
<dbReference type="GO" id="GO:0006508">
    <property type="term" value="P:proteolysis"/>
    <property type="evidence" value="ECO:0007669"/>
    <property type="project" value="InterPro"/>
</dbReference>
<feature type="domain" description="D-alanyl-D-alanine carboxypeptidase-like core" evidence="1">
    <location>
        <begin position="8"/>
        <end position="135"/>
    </location>
</feature>
<dbReference type="PANTHER" id="PTHR34385">
    <property type="entry name" value="D-ALANYL-D-ALANINE CARBOXYPEPTIDASE"/>
    <property type="match status" value="1"/>
</dbReference>
<reference evidence="2" key="1">
    <citation type="submission" date="2019-01" db="EMBL/GenBank/DDBJ databases">
        <title>Genomic signatures and co-occurrence patterns of the ultra-small Saccharimodia (Patescibacteria phylum) suggest a symbiotic lifestyle.</title>
        <authorList>
            <person name="Lemos L."/>
            <person name="Medeiros J."/>
            <person name="Andreote F."/>
            <person name="Fernandes G."/>
            <person name="Varani A."/>
            <person name="Oliveira G."/>
            <person name="Pylro V."/>
        </authorList>
    </citation>
    <scope>NUCLEOTIDE SEQUENCE [LARGE SCALE GENOMIC DNA]</scope>
    <source>
        <strain evidence="2">AMD02</strain>
    </source>
</reference>
<name>A0A4Q0AIA1_9BACT</name>
<sequence length="162" mass="18051">MNGNSYALSAKIASSFKAMSDAAVAAGESFYITSSYRSYNDQVSTYAYWVRTSGANNADTFSARPGYSEHQTGLAFDVAASVNSKQYVLSDFNKTTRYNWLQANAADYGFIQRYYAGSESITGYKAEEWHYRYVGVAVAKDMQKKGIKTLEEYWGVSGGNYY</sequence>
<dbReference type="Pfam" id="PF02557">
    <property type="entry name" value="VanY"/>
    <property type="match status" value="1"/>
</dbReference>
<keyword evidence="3" id="KW-1185">Reference proteome</keyword>
<dbReference type="GO" id="GO:0004180">
    <property type="term" value="F:carboxypeptidase activity"/>
    <property type="evidence" value="ECO:0007669"/>
    <property type="project" value="UniProtKB-KW"/>
</dbReference>
<evidence type="ECO:0000313" key="2">
    <source>
        <dbReference type="EMBL" id="RWZ78803.1"/>
    </source>
</evidence>
<dbReference type="InterPro" id="IPR009045">
    <property type="entry name" value="Zn_M74/Hedgehog-like"/>
</dbReference>
<dbReference type="PANTHER" id="PTHR34385:SF1">
    <property type="entry name" value="PEPTIDOGLYCAN L-ALANYL-D-GLUTAMATE ENDOPEPTIDASE CWLK"/>
    <property type="match status" value="1"/>
</dbReference>
<dbReference type="Gene3D" id="3.30.1380.10">
    <property type="match status" value="1"/>
</dbReference>
<gene>
    <name evidence="2" type="ORF">EOT05_03590</name>
</gene>
<protein>
    <submittedName>
        <fullName evidence="2">D-alanyl-D-alanine carboxypeptidase family protein</fullName>
    </submittedName>
</protein>
<keyword evidence="2" id="KW-0378">Hydrolase</keyword>
<dbReference type="InterPro" id="IPR052179">
    <property type="entry name" value="DD-CPase-like"/>
</dbReference>
<dbReference type="AlphaFoldDB" id="A0A4Q0AIA1"/>
<dbReference type="SUPFAM" id="SSF55166">
    <property type="entry name" value="Hedgehog/DD-peptidase"/>
    <property type="match status" value="1"/>
</dbReference>
<dbReference type="CDD" id="cd14852">
    <property type="entry name" value="LD-carboxypeptidase"/>
    <property type="match status" value="1"/>
</dbReference>
<proteinExistence type="predicted"/>
<evidence type="ECO:0000313" key="3">
    <source>
        <dbReference type="Proteomes" id="UP000289257"/>
    </source>
</evidence>
<keyword evidence="2" id="KW-0121">Carboxypeptidase</keyword>
<keyword evidence="2" id="KW-0645">Protease</keyword>
<dbReference type="InterPro" id="IPR058193">
    <property type="entry name" value="VanY/YodJ_core_dom"/>
</dbReference>
<dbReference type="Proteomes" id="UP000289257">
    <property type="component" value="Unassembled WGS sequence"/>
</dbReference>
<dbReference type="InterPro" id="IPR003709">
    <property type="entry name" value="VanY-like_core_dom"/>
</dbReference>
<evidence type="ECO:0000259" key="1">
    <source>
        <dbReference type="Pfam" id="PF02557"/>
    </source>
</evidence>